<evidence type="ECO:0000256" key="1">
    <source>
        <dbReference type="SAM" id="SignalP"/>
    </source>
</evidence>
<feature type="signal peptide" evidence="1">
    <location>
        <begin position="1"/>
        <end position="16"/>
    </location>
</feature>
<protein>
    <submittedName>
        <fullName evidence="2">Venom protein family 11 protein 2</fullName>
    </submittedName>
</protein>
<dbReference type="EMBL" id="KY030937">
    <property type="protein sequence ID" value="ATU82688.1"/>
    <property type="molecule type" value="mRNA"/>
</dbReference>
<reference evidence="2" key="1">
    <citation type="submission" date="2016-10" db="EMBL/GenBank/DDBJ databases">
        <title>The assassin bug Pristhesancus plagipennis produces two different types of venom.</title>
        <authorList>
            <person name="Walker A.A."/>
            <person name="Herzig V."/>
            <person name="Jin J."/>
            <person name="Fry B.G."/>
            <person name="King G.F."/>
        </authorList>
    </citation>
    <scope>NUCLEOTIDE SEQUENCE</scope>
</reference>
<accession>A0A2K8JLL0</accession>
<feature type="chain" id="PRO_5014972420" evidence="1">
    <location>
        <begin position="17"/>
        <end position="161"/>
    </location>
</feature>
<proteinExistence type="evidence at transcript level"/>
<sequence>MRSILVIISLSLAAQAAISNSDVSEMVNKLQSSIDKLEEIEGKINGNIKKFTAELLAHTEEDNGADGKNCFLNLLQEYKQKVNIMIDESIGGYILSSRSLINDIKSSRLDESEMEHTKHMLSKEGSYFQQMKNSIRFMLDRIVADEKEFHDTVHKQCCKHD</sequence>
<name>A0A2K8JLL0_PRIPG</name>
<keyword evidence="1" id="KW-0732">Signal</keyword>
<evidence type="ECO:0000313" key="2">
    <source>
        <dbReference type="EMBL" id="ATU82688.1"/>
    </source>
</evidence>
<organism evidence="2">
    <name type="scientific">Pristhesancus plagipennis</name>
    <name type="common">Common assassin bug</name>
    <dbReference type="NCBI Taxonomy" id="1955184"/>
    <lineage>
        <taxon>Eukaryota</taxon>
        <taxon>Metazoa</taxon>
        <taxon>Ecdysozoa</taxon>
        <taxon>Arthropoda</taxon>
        <taxon>Hexapoda</taxon>
        <taxon>Insecta</taxon>
        <taxon>Pterygota</taxon>
        <taxon>Neoptera</taxon>
        <taxon>Paraneoptera</taxon>
        <taxon>Hemiptera</taxon>
        <taxon>Heteroptera</taxon>
        <taxon>Panheteroptera</taxon>
        <taxon>Cimicomorpha</taxon>
        <taxon>Reduviidae</taxon>
        <taxon>Harpactorinae</taxon>
        <taxon>Harpactorini</taxon>
        <taxon>Pristhesancus</taxon>
    </lineage>
</organism>
<dbReference type="AlphaFoldDB" id="A0A2K8JLL0"/>